<organism evidence="1 2">
    <name type="scientific">Oceaniferula marina</name>
    <dbReference type="NCBI Taxonomy" id="2748318"/>
    <lineage>
        <taxon>Bacteria</taxon>
        <taxon>Pseudomonadati</taxon>
        <taxon>Verrucomicrobiota</taxon>
        <taxon>Verrucomicrobiia</taxon>
        <taxon>Verrucomicrobiales</taxon>
        <taxon>Verrucomicrobiaceae</taxon>
        <taxon>Oceaniferula</taxon>
    </lineage>
</organism>
<evidence type="ECO:0000313" key="1">
    <source>
        <dbReference type="EMBL" id="NWK54656.1"/>
    </source>
</evidence>
<dbReference type="AlphaFoldDB" id="A0A851GB62"/>
<gene>
    <name evidence="1" type="ORF">HW115_03475</name>
</gene>
<dbReference type="EMBL" id="JACBAZ010000001">
    <property type="protein sequence ID" value="NWK54656.1"/>
    <property type="molecule type" value="Genomic_DNA"/>
</dbReference>
<protein>
    <submittedName>
        <fullName evidence="1">Uncharacterized protein</fullName>
    </submittedName>
</protein>
<name>A0A851GB62_9BACT</name>
<keyword evidence="2" id="KW-1185">Reference proteome</keyword>
<accession>A0A851GB62</accession>
<comment type="caution">
    <text evidence="1">The sequence shown here is derived from an EMBL/GenBank/DDBJ whole genome shotgun (WGS) entry which is preliminary data.</text>
</comment>
<evidence type="ECO:0000313" key="2">
    <source>
        <dbReference type="Proteomes" id="UP000557872"/>
    </source>
</evidence>
<sequence length="103" mass="11593">METHEHDASPQATVLTLTADGRLYDGLGRPCPASSIGQQETLEIMLDARSLGAGDKPEKEAKNKRKETLPFMTQSLHYELVEFLPRQTGQCLLRYRRLHSPNT</sequence>
<dbReference type="Proteomes" id="UP000557872">
    <property type="component" value="Unassembled WGS sequence"/>
</dbReference>
<dbReference type="RefSeq" id="WP_178931169.1">
    <property type="nucleotide sequence ID" value="NZ_JACBAZ010000001.1"/>
</dbReference>
<proteinExistence type="predicted"/>
<reference evidence="1 2" key="1">
    <citation type="submission" date="2020-07" db="EMBL/GenBank/DDBJ databases">
        <title>Roseicoccus Jingziensis gen. nov., sp. nov., isolated from coastal seawater.</title>
        <authorList>
            <person name="Feng X."/>
        </authorList>
    </citation>
    <scope>NUCLEOTIDE SEQUENCE [LARGE SCALE GENOMIC DNA]</scope>
    <source>
        <strain evidence="1 2">N1E253</strain>
    </source>
</reference>